<keyword evidence="1" id="KW-0004">4Fe-4S</keyword>
<dbReference type="SUPFAM" id="SSF50475">
    <property type="entry name" value="FMN-binding split barrel"/>
    <property type="match status" value="1"/>
</dbReference>
<evidence type="ECO:0000313" key="6">
    <source>
        <dbReference type="EMBL" id="AAM04179.1"/>
    </source>
</evidence>
<dbReference type="HOGENOM" id="CLU_090277_0_0_2"/>
<evidence type="ECO:0000259" key="5">
    <source>
        <dbReference type="PROSITE" id="PS51379"/>
    </source>
</evidence>
<keyword evidence="3" id="KW-0408">Iron</keyword>
<evidence type="ECO:0000313" key="7">
    <source>
        <dbReference type="Proteomes" id="UP000002487"/>
    </source>
</evidence>
<dbReference type="Gene3D" id="3.30.70.20">
    <property type="match status" value="1"/>
</dbReference>
<dbReference type="SUPFAM" id="SSF54862">
    <property type="entry name" value="4Fe-4S ferredoxins"/>
    <property type="match status" value="1"/>
</dbReference>
<keyword evidence="2" id="KW-0479">Metal-binding</keyword>
<dbReference type="GO" id="GO:0051539">
    <property type="term" value="F:4 iron, 4 sulfur cluster binding"/>
    <property type="evidence" value="ECO:0007669"/>
    <property type="project" value="UniProtKB-KW"/>
</dbReference>
<evidence type="ECO:0000256" key="3">
    <source>
        <dbReference type="ARBA" id="ARBA00023004"/>
    </source>
</evidence>
<dbReference type="EnsemblBacteria" id="AAM04179">
    <property type="protein sequence ID" value="AAM04179"/>
    <property type="gene ID" value="MA_0739"/>
</dbReference>
<name>Q8TSQ6_METAC</name>
<evidence type="ECO:0000256" key="1">
    <source>
        <dbReference type="ARBA" id="ARBA00022485"/>
    </source>
</evidence>
<evidence type="ECO:0000256" key="2">
    <source>
        <dbReference type="ARBA" id="ARBA00022723"/>
    </source>
</evidence>
<dbReference type="PANTHER" id="PTHR24960:SF85">
    <property type="entry name" value="POLYFERREDOXIN PROTEIN VHUB"/>
    <property type="match status" value="1"/>
</dbReference>
<dbReference type="STRING" id="188937.MA_0739"/>
<proteinExistence type="predicted"/>
<dbReference type="PhylomeDB" id="Q8TSQ6"/>
<accession>Q8TSQ6</accession>
<dbReference type="Gene3D" id="2.30.110.10">
    <property type="entry name" value="Electron Transport, Fmn-binding Protein, Chain A"/>
    <property type="match status" value="1"/>
</dbReference>
<keyword evidence="7" id="KW-1185">Reference proteome</keyword>
<dbReference type="PROSITE" id="PS00198">
    <property type="entry name" value="4FE4S_FER_1"/>
    <property type="match status" value="1"/>
</dbReference>
<dbReference type="InterPro" id="IPR011576">
    <property type="entry name" value="Pyridox_Oxase_N"/>
</dbReference>
<dbReference type="InParanoid" id="Q8TSQ6"/>
<gene>
    <name evidence="6" type="ordered locus">MA_0739</name>
</gene>
<dbReference type="GO" id="GO:0016491">
    <property type="term" value="F:oxidoreductase activity"/>
    <property type="evidence" value="ECO:0007669"/>
    <property type="project" value="UniProtKB-ARBA"/>
</dbReference>
<reference evidence="6 7" key="1">
    <citation type="journal article" date="2002" name="Genome Res.">
        <title>The genome of Methanosarcina acetivorans reveals extensive metabolic and physiological diversity.</title>
        <authorList>
            <person name="Galagan J.E."/>
            <person name="Nusbaum C."/>
            <person name="Roy A."/>
            <person name="Endrizzi M.G."/>
            <person name="Macdonald P."/>
            <person name="FitzHugh W."/>
            <person name="Calvo S."/>
            <person name="Engels R."/>
            <person name="Smirnov S."/>
            <person name="Atnoor D."/>
            <person name="Brown A."/>
            <person name="Allen N."/>
            <person name="Naylor J."/>
            <person name="Stange-Thomann N."/>
            <person name="DeArellano K."/>
            <person name="Johnson R."/>
            <person name="Linton L."/>
            <person name="McEwan P."/>
            <person name="McKernan K."/>
            <person name="Talamas J."/>
            <person name="Tirrell A."/>
            <person name="Ye W."/>
            <person name="Zimmer A."/>
            <person name="Barber R.D."/>
            <person name="Cann I."/>
            <person name="Graham D.E."/>
            <person name="Grahame D.A."/>
            <person name="Guss A."/>
            <person name="Hedderich R."/>
            <person name="Ingram-Smith C."/>
            <person name="Kuettner C.H."/>
            <person name="Krzycki J.A."/>
            <person name="Leigh J.A."/>
            <person name="Li W."/>
            <person name="Liu J."/>
            <person name="Mukhopadhyay B."/>
            <person name="Reeve J.N."/>
            <person name="Smith K."/>
            <person name="Springer T.A."/>
            <person name="Umayam L.A."/>
            <person name="White O."/>
            <person name="White R.H."/>
            <person name="de Macario E.C."/>
            <person name="Ferry J.G."/>
            <person name="Jarrell K.F."/>
            <person name="Jing H."/>
            <person name="Macario A.J.L."/>
            <person name="Paulsen I."/>
            <person name="Pritchett M."/>
            <person name="Sowers K.R."/>
            <person name="Swanson R.V."/>
            <person name="Zinder S.H."/>
            <person name="Lander E."/>
            <person name="Metcalf W.W."/>
            <person name="Birren B."/>
        </authorList>
    </citation>
    <scope>NUCLEOTIDE SEQUENCE [LARGE SCALE GENOMIC DNA]</scope>
    <source>
        <strain evidence="7">ATCC 35395 / DSM 2834 / JCM 12185 / C2A</strain>
    </source>
</reference>
<dbReference type="InterPro" id="IPR012349">
    <property type="entry name" value="Split_barrel_FMN-bd"/>
</dbReference>
<protein>
    <recommendedName>
        <fullName evidence="5">4Fe-4S ferredoxin-type domain-containing protein</fullName>
    </recommendedName>
</protein>
<dbReference type="AlphaFoldDB" id="Q8TSQ6"/>
<organism evidence="6 7">
    <name type="scientific">Methanosarcina acetivorans (strain ATCC 35395 / DSM 2834 / JCM 12185 / C2A)</name>
    <dbReference type="NCBI Taxonomy" id="188937"/>
    <lineage>
        <taxon>Archaea</taxon>
        <taxon>Methanobacteriati</taxon>
        <taxon>Methanobacteriota</taxon>
        <taxon>Stenosarchaea group</taxon>
        <taxon>Methanomicrobia</taxon>
        <taxon>Methanosarcinales</taxon>
        <taxon>Methanosarcinaceae</taxon>
        <taxon>Methanosarcina</taxon>
    </lineage>
</organism>
<dbReference type="GO" id="GO:0046872">
    <property type="term" value="F:metal ion binding"/>
    <property type="evidence" value="ECO:0007669"/>
    <property type="project" value="UniProtKB-KW"/>
</dbReference>
<feature type="domain" description="4Fe-4S ferredoxin-type" evidence="5">
    <location>
        <begin position="160"/>
        <end position="186"/>
    </location>
</feature>
<dbReference type="InterPro" id="IPR017896">
    <property type="entry name" value="4Fe4S_Fe-S-bd"/>
</dbReference>
<dbReference type="Proteomes" id="UP000002487">
    <property type="component" value="Chromosome"/>
</dbReference>
<dbReference type="InterPro" id="IPR017900">
    <property type="entry name" value="4Fe4S_Fe_S_CS"/>
</dbReference>
<sequence length="219" mass="24662">MKQRECKNEKVKMKKLRGGGMEDPLEFLRNIKSVAVATVDDGKPAVRMSDVMLVEHEKLYFLTARGKPYYRQLKKNPEIALVGMDKNYVMVRVRGRIEFVENIFLEKIFEINPVLDEIYPEDTKDILEVFCLSSGVGEMYDLSGIPPKRERFAFGGAKVAEPGYKITEKCTACGICKELCPSRAISKGEIYKIDGSICLECGRCAENCPYDAIEPPSGI</sequence>
<evidence type="ECO:0000256" key="4">
    <source>
        <dbReference type="ARBA" id="ARBA00023014"/>
    </source>
</evidence>
<dbReference type="Pfam" id="PF12838">
    <property type="entry name" value="Fer4_7"/>
    <property type="match status" value="1"/>
</dbReference>
<dbReference type="Pfam" id="PF01243">
    <property type="entry name" value="PNPOx_N"/>
    <property type="match status" value="1"/>
</dbReference>
<dbReference type="PANTHER" id="PTHR24960">
    <property type="entry name" value="PHOTOSYSTEM I IRON-SULFUR CENTER-RELATED"/>
    <property type="match status" value="1"/>
</dbReference>
<dbReference type="KEGG" id="mac:MA_0739"/>
<keyword evidence="4" id="KW-0411">Iron-sulfur</keyword>
<dbReference type="InterPro" id="IPR050157">
    <property type="entry name" value="PSI_iron-sulfur_center"/>
</dbReference>
<feature type="domain" description="4Fe-4S ferredoxin-type" evidence="5">
    <location>
        <begin position="189"/>
        <end position="218"/>
    </location>
</feature>
<dbReference type="PROSITE" id="PS51379">
    <property type="entry name" value="4FE4S_FER_2"/>
    <property type="match status" value="2"/>
</dbReference>
<dbReference type="EMBL" id="AE010299">
    <property type="protein sequence ID" value="AAM04179.1"/>
    <property type="molecule type" value="Genomic_DNA"/>
</dbReference>